<dbReference type="AlphaFoldDB" id="A0A1H9AUJ2"/>
<name>A0A1H9AUJ2_9SPIR</name>
<organism evidence="1 2">
    <name type="scientific">Treponema bryantii</name>
    <dbReference type="NCBI Taxonomy" id="163"/>
    <lineage>
        <taxon>Bacteria</taxon>
        <taxon>Pseudomonadati</taxon>
        <taxon>Spirochaetota</taxon>
        <taxon>Spirochaetia</taxon>
        <taxon>Spirochaetales</taxon>
        <taxon>Treponemataceae</taxon>
        <taxon>Treponema</taxon>
    </lineage>
</organism>
<dbReference type="Proteomes" id="UP000182360">
    <property type="component" value="Unassembled WGS sequence"/>
</dbReference>
<gene>
    <name evidence="1" type="ORF">SAMN04487977_101475</name>
</gene>
<keyword evidence="2" id="KW-1185">Reference proteome</keyword>
<accession>A0A1H9AUJ2</accession>
<reference evidence="1 2" key="1">
    <citation type="submission" date="2016-10" db="EMBL/GenBank/DDBJ databases">
        <authorList>
            <person name="de Groot N.N."/>
        </authorList>
    </citation>
    <scope>NUCLEOTIDE SEQUENCE [LARGE SCALE GENOMIC DNA]</scope>
    <source>
        <strain evidence="1 2">B25</strain>
    </source>
</reference>
<evidence type="ECO:0000313" key="1">
    <source>
        <dbReference type="EMBL" id="SEP80410.1"/>
    </source>
</evidence>
<evidence type="ECO:0000313" key="2">
    <source>
        <dbReference type="Proteomes" id="UP000182360"/>
    </source>
</evidence>
<protein>
    <submittedName>
        <fullName evidence="1">Uncharacterized protein</fullName>
    </submittedName>
</protein>
<dbReference type="EMBL" id="FOFU01000001">
    <property type="protein sequence ID" value="SEP80410.1"/>
    <property type="molecule type" value="Genomic_DNA"/>
</dbReference>
<dbReference type="RefSeq" id="WP_074640525.1">
    <property type="nucleotide sequence ID" value="NZ_FOFU01000001.1"/>
</dbReference>
<sequence>MKQSELKAKIDNQIGEIKNSLKQYEETGIKSSCYDVEKDNLPKLERLSEALEIELPQSFVDCYEIGWNQINNHIS</sequence>
<proteinExistence type="predicted"/>